<dbReference type="FunFam" id="1.10.238.10:FF:000178">
    <property type="entry name" value="Calmodulin-2 A"/>
    <property type="match status" value="1"/>
</dbReference>
<keyword evidence="8" id="KW-0472">Membrane</keyword>
<accession>A0A1Q9DD39</accession>
<reference evidence="10 11" key="1">
    <citation type="submission" date="2016-02" db="EMBL/GenBank/DDBJ databases">
        <title>Genome analysis of coral dinoflagellate symbionts highlights evolutionary adaptations to a symbiotic lifestyle.</title>
        <authorList>
            <person name="Aranda M."/>
            <person name="Li Y."/>
            <person name="Liew Y.J."/>
            <person name="Baumgarten S."/>
            <person name="Simakov O."/>
            <person name="Wilson M."/>
            <person name="Piel J."/>
            <person name="Ashoor H."/>
            <person name="Bougouffa S."/>
            <person name="Bajic V.B."/>
            <person name="Ryu T."/>
            <person name="Ravasi T."/>
            <person name="Bayer T."/>
            <person name="Micklem G."/>
            <person name="Kim H."/>
            <person name="Bhak J."/>
            <person name="Lajeunesse T.C."/>
            <person name="Voolstra C.R."/>
        </authorList>
    </citation>
    <scope>NUCLEOTIDE SEQUENCE [LARGE SCALE GENOMIC DNA]</scope>
    <source>
        <strain evidence="10 11">CCMP2467</strain>
    </source>
</reference>
<dbReference type="AlphaFoldDB" id="A0A1Q9DD39"/>
<keyword evidence="5" id="KW-0106">Calcium</keyword>
<dbReference type="SUPFAM" id="SSF56300">
    <property type="entry name" value="Metallo-dependent phosphatases"/>
    <property type="match status" value="1"/>
</dbReference>
<evidence type="ECO:0000256" key="2">
    <source>
        <dbReference type="ARBA" id="ARBA00020786"/>
    </source>
</evidence>
<dbReference type="Gene3D" id="1.10.238.10">
    <property type="entry name" value="EF-hand"/>
    <property type="match status" value="2"/>
</dbReference>
<evidence type="ECO:0000256" key="5">
    <source>
        <dbReference type="ARBA" id="ARBA00022837"/>
    </source>
</evidence>
<feature type="domain" description="EF-hand" evidence="9">
    <location>
        <begin position="847"/>
        <end position="882"/>
    </location>
</feature>
<keyword evidence="8" id="KW-0812">Transmembrane</keyword>
<feature type="domain" description="EF-hand" evidence="9">
    <location>
        <begin position="764"/>
        <end position="799"/>
    </location>
</feature>
<dbReference type="OrthoDB" id="433243at2759"/>
<feature type="transmembrane region" description="Helical" evidence="8">
    <location>
        <begin position="258"/>
        <end position="284"/>
    </location>
</feature>
<evidence type="ECO:0000256" key="8">
    <source>
        <dbReference type="SAM" id="Phobius"/>
    </source>
</evidence>
<evidence type="ECO:0000313" key="11">
    <source>
        <dbReference type="Proteomes" id="UP000186817"/>
    </source>
</evidence>
<dbReference type="Pfam" id="PF13499">
    <property type="entry name" value="EF-hand_7"/>
    <property type="match status" value="2"/>
</dbReference>
<dbReference type="PANTHER" id="PTHR23048">
    <property type="entry name" value="MYOSIN LIGHT CHAIN 1, 3"/>
    <property type="match status" value="1"/>
</dbReference>
<feature type="region of interest" description="Disordered" evidence="7">
    <location>
        <begin position="105"/>
        <end position="131"/>
    </location>
</feature>
<protein>
    <recommendedName>
        <fullName evidence="2">Calmodulin</fullName>
    </recommendedName>
</protein>
<evidence type="ECO:0000256" key="7">
    <source>
        <dbReference type="SAM" id="MobiDB-lite"/>
    </source>
</evidence>
<dbReference type="InterPro" id="IPR050230">
    <property type="entry name" value="CALM/Myosin/TropC-like"/>
</dbReference>
<dbReference type="InterPro" id="IPR018247">
    <property type="entry name" value="EF_Hand_1_Ca_BS"/>
</dbReference>
<dbReference type="Gene3D" id="3.60.21.10">
    <property type="match status" value="1"/>
</dbReference>
<comment type="similarity">
    <text evidence="1">Belongs to the centrin family.</text>
</comment>
<dbReference type="GO" id="GO:0005509">
    <property type="term" value="F:calcium ion binding"/>
    <property type="evidence" value="ECO:0007669"/>
    <property type="project" value="InterPro"/>
</dbReference>
<sequence>MCGSRLQQQCADARHEVLEMSAQVRLMHPAPGPGQGLTRSVSASFLDSPLLSIKDAQCTDAEMLDLRQRCKELERQCTRMHSLLERGQEACERWRRQGISAAAAGIDSADDAGGRPEPFALGPQDSMEPARTEGPAALEWAREDNVSSIGSFLLPKECFPDEMKFIDHLMLAESLWSLAWCEFERLLSSHQADAEEDRIELEAWCRRFFEEQVTYRVKPVLLALSTEVVLLVAWMVWKQGGVSKHMSQVRSISARVNLNNSGTISIIIIIIIIIRIIIIIIIIISAAASTFHQAKHTDAHDRWRHGCVTSAAVTTDTTTLLTSTTVHEVCADLGEGRFPAVPAGGEYVNQYDPDNQLRIAADPRRSNNYFIVIGDWGKALDAGGPGSCQLKVADLVKSYVRAQRQAGKTLLFIASVGDNFYWTGVTPEAWKVAWAEPYGVNDQTSPLFQVPWLAVYGNHDFGSHDPYAFCPHVQPKHILGFQAYSGNQLNKDRNPHRPEWTRQFWLPDYNYHYEIPDADLEVIAVDTNGAVDANGQLLMDGAIGGDARGRRCADHLCGGHNVSQDFLRKVARAGQELVKERARKNTVGTVLLIQHYPGLCPRAVFELALPPARRGKIRERAERAAAMALTIDLESLPVLIVPGKHRLLLKDLQNVRIQASGNRKDWQTMYVTETAMLRQYLNEAPDKKSWKPPLSSCRIGFNDKGVFLHEDHVKRYFGLLESAARHLVPAVETQEAIPKYYRSQNCHEMMDSLAAKVQTVTDDMRKQVVQSTFRAADTNGNGTLSRHEIGSLMRRLAVSVTAQEIDTLMKEADVNRDDQIDYEEFATWMLITRRGLISAKLTEDLGSAADVVRASFRVWDSNGNGLISKAEVRKLLLQACKMKAKDVEILAEVMDTDDDGQIDYDEFVSFLFPRSE</sequence>
<dbReference type="InterPro" id="IPR029052">
    <property type="entry name" value="Metallo-depent_PP-like"/>
</dbReference>
<dbReference type="PROSITE" id="PS00018">
    <property type="entry name" value="EF_HAND_1"/>
    <property type="match status" value="4"/>
</dbReference>
<organism evidence="10 11">
    <name type="scientific">Symbiodinium microadriaticum</name>
    <name type="common">Dinoflagellate</name>
    <name type="synonym">Zooxanthella microadriatica</name>
    <dbReference type="NCBI Taxonomy" id="2951"/>
    <lineage>
        <taxon>Eukaryota</taxon>
        <taxon>Sar</taxon>
        <taxon>Alveolata</taxon>
        <taxon>Dinophyceae</taxon>
        <taxon>Suessiales</taxon>
        <taxon>Symbiodiniaceae</taxon>
        <taxon>Symbiodinium</taxon>
    </lineage>
</organism>
<keyword evidence="3" id="KW-0479">Metal-binding</keyword>
<dbReference type="PANTHER" id="PTHR23048:SF0">
    <property type="entry name" value="CALMODULIN LIKE 3"/>
    <property type="match status" value="1"/>
</dbReference>
<evidence type="ECO:0000256" key="1">
    <source>
        <dbReference type="ARBA" id="ARBA00005253"/>
    </source>
</evidence>
<feature type="domain" description="EF-hand" evidence="9">
    <location>
        <begin position="800"/>
        <end position="835"/>
    </location>
</feature>
<keyword evidence="4" id="KW-0677">Repeat</keyword>
<name>A0A1Q9DD39_SYMMI</name>
<evidence type="ECO:0000256" key="6">
    <source>
        <dbReference type="ARBA" id="ARBA00022990"/>
    </source>
</evidence>
<comment type="caution">
    <text evidence="10">The sequence shown here is derived from an EMBL/GenBank/DDBJ whole genome shotgun (WGS) entry which is preliminary data.</text>
</comment>
<evidence type="ECO:0000256" key="3">
    <source>
        <dbReference type="ARBA" id="ARBA00022723"/>
    </source>
</evidence>
<dbReference type="Proteomes" id="UP000186817">
    <property type="component" value="Unassembled WGS sequence"/>
</dbReference>
<evidence type="ECO:0000259" key="9">
    <source>
        <dbReference type="PROSITE" id="PS50222"/>
    </source>
</evidence>
<keyword evidence="11" id="KW-1185">Reference proteome</keyword>
<proteinExistence type="inferred from homology"/>
<dbReference type="GO" id="GO:0016460">
    <property type="term" value="C:myosin II complex"/>
    <property type="evidence" value="ECO:0007669"/>
    <property type="project" value="TreeGrafter"/>
</dbReference>
<dbReference type="InterPro" id="IPR011992">
    <property type="entry name" value="EF-hand-dom_pair"/>
</dbReference>
<dbReference type="SMART" id="SM00054">
    <property type="entry name" value="EFh"/>
    <property type="match status" value="4"/>
</dbReference>
<dbReference type="SUPFAM" id="SSF47473">
    <property type="entry name" value="EF-hand"/>
    <property type="match status" value="1"/>
</dbReference>
<dbReference type="CDD" id="cd15898">
    <property type="entry name" value="EFh_PI-PLC"/>
    <property type="match status" value="1"/>
</dbReference>
<keyword evidence="6" id="KW-0007">Acetylation</keyword>
<dbReference type="CDD" id="cd00051">
    <property type="entry name" value="EFh"/>
    <property type="match status" value="1"/>
</dbReference>
<evidence type="ECO:0000256" key="4">
    <source>
        <dbReference type="ARBA" id="ARBA00022737"/>
    </source>
</evidence>
<dbReference type="EMBL" id="LSRX01000594">
    <property type="protein sequence ID" value="OLP93134.1"/>
    <property type="molecule type" value="Genomic_DNA"/>
</dbReference>
<gene>
    <name evidence="10" type="primary">cal-1</name>
    <name evidence="10" type="ORF">AK812_SmicGene25002</name>
</gene>
<keyword evidence="8" id="KW-1133">Transmembrane helix</keyword>
<evidence type="ECO:0000313" key="10">
    <source>
        <dbReference type="EMBL" id="OLP93134.1"/>
    </source>
</evidence>
<dbReference type="InterPro" id="IPR002048">
    <property type="entry name" value="EF_hand_dom"/>
</dbReference>
<dbReference type="PROSITE" id="PS50222">
    <property type="entry name" value="EF_HAND_2"/>
    <property type="match status" value="3"/>
</dbReference>